<reference evidence="1" key="2">
    <citation type="submission" date="2023-05" db="EMBL/GenBank/DDBJ databases">
        <authorList>
            <consortium name="Lawrence Berkeley National Laboratory"/>
            <person name="Steindorff A."/>
            <person name="Hensen N."/>
            <person name="Bonometti L."/>
            <person name="Westerberg I."/>
            <person name="Brannstrom I.O."/>
            <person name="Guillou S."/>
            <person name="Cros-Aarteil S."/>
            <person name="Calhoun S."/>
            <person name="Haridas S."/>
            <person name="Kuo A."/>
            <person name="Mondo S."/>
            <person name="Pangilinan J."/>
            <person name="Riley R."/>
            <person name="Labutti K."/>
            <person name="Andreopoulos B."/>
            <person name="Lipzen A."/>
            <person name="Chen C."/>
            <person name="Yanf M."/>
            <person name="Daum C."/>
            <person name="Ng V."/>
            <person name="Clum A."/>
            <person name="Ohm R."/>
            <person name="Martin F."/>
            <person name="Silar P."/>
            <person name="Natvig D."/>
            <person name="Lalanne C."/>
            <person name="Gautier V."/>
            <person name="Ament-Velasquez S.L."/>
            <person name="Kruys A."/>
            <person name="Hutchinson M.I."/>
            <person name="Powell A.J."/>
            <person name="Barry K."/>
            <person name="Miller A.N."/>
            <person name="Grigoriev I.V."/>
            <person name="Debuchy R."/>
            <person name="Gladieux P."/>
            <person name="Thoren M.H."/>
            <person name="Johannesson H."/>
        </authorList>
    </citation>
    <scope>NUCLEOTIDE SEQUENCE</scope>
    <source>
        <strain evidence="1">PSN243</strain>
    </source>
</reference>
<organism evidence="1 2">
    <name type="scientific">Podospora aff. communis PSN243</name>
    <dbReference type="NCBI Taxonomy" id="3040156"/>
    <lineage>
        <taxon>Eukaryota</taxon>
        <taxon>Fungi</taxon>
        <taxon>Dikarya</taxon>
        <taxon>Ascomycota</taxon>
        <taxon>Pezizomycotina</taxon>
        <taxon>Sordariomycetes</taxon>
        <taxon>Sordariomycetidae</taxon>
        <taxon>Sordariales</taxon>
        <taxon>Podosporaceae</taxon>
        <taxon>Podospora</taxon>
    </lineage>
</organism>
<evidence type="ECO:0000313" key="2">
    <source>
        <dbReference type="Proteomes" id="UP001321760"/>
    </source>
</evidence>
<dbReference type="Proteomes" id="UP001321760">
    <property type="component" value="Unassembled WGS sequence"/>
</dbReference>
<protein>
    <submittedName>
        <fullName evidence="1">Uncharacterized protein</fullName>
    </submittedName>
</protein>
<dbReference type="EMBL" id="MU865964">
    <property type="protein sequence ID" value="KAK4445606.1"/>
    <property type="molecule type" value="Genomic_DNA"/>
</dbReference>
<dbReference type="AlphaFoldDB" id="A0AAV9GD63"/>
<name>A0AAV9GD63_9PEZI</name>
<comment type="caution">
    <text evidence="1">The sequence shown here is derived from an EMBL/GenBank/DDBJ whole genome shotgun (WGS) entry which is preliminary data.</text>
</comment>
<evidence type="ECO:0000313" key="1">
    <source>
        <dbReference type="EMBL" id="KAK4445606.1"/>
    </source>
</evidence>
<reference evidence="1" key="1">
    <citation type="journal article" date="2023" name="Mol. Phylogenet. Evol.">
        <title>Genome-scale phylogeny and comparative genomics of the fungal order Sordariales.</title>
        <authorList>
            <person name="Hensen N."/>
            <person name="Bonometti L."/>
            <person name="Westerberg I."/>
            <person name="Brannstrom I.O."/>
            <person name="Guillou S."/>
            <person name="Cros-Aarteil S."/>
            <person name="Calhoun S."/>
            <person name="Haridas S."/>
            <person name="Kuo A."/>
            <person name="Mondo S."/>
            <person name="Pangilinan J."/>
            <person name="Riley R."/>
            <person name="LaButti K."/>
            <person name="Andreopoulos B."/>
            <person name="Lipzen A."/>
            <person name="Chen C."/>
            <person name="Yan M."/>
            <person name="Daum C."/>
            <person name="Ng V."/>
            <person name="Clum A."/>
            <person name="Steindorff A."/>
            <person name="Ohm R.A."/>
            <person name="Martin F."/>
            <person name="Silar P."/>
            <person name="Natvig D.O."/>
            <person name="Lalanne C."/>
            <person name="Gautier V."/>
            <person name="Ament-Velasquez S.L."/>
            <person name="Kruys A."/>
            <person name="Hutchinson M.I."/>
            <person name="Powell A.J."/>
            <person name="Barry K."/>
            <person name="Miller A.N."/>
            <person name="Grigoriev I.V."/>
            <person name="Debuchy R."/>
            <person name="Gladieux P."/>
            <person name="Hiltunen Thoren M."/>
            <person name="Johannesson H."/>
        </authorList>
    </citation>
    <scope>NUCLEOTIDE SEQUENCE</scope>
    <source>
        <strain evidence="1">PSN243</strain>
    </source>
</reference>
<keyword evidence="2" id="KW-1185">Reference proteome</keyword>
<sequence length="266" mass="30047">MFRFGRVPSGKKDRVLYMWHARDTWSQPAKVYLGGYLPMNTRRRTMLIRLTPNPLLQRRHNDHCPTTQRIKPLRFDQEVLAGLVSHSQENRGAGHKGCVTASSTPAFVAASRPGGDKSEPKLRKVSRCWNMFDKLWTAACLGSAPRRPSTQIRLARRRRPDSAGTQQVCLPLLPFAAIANSIWLRKRVKLRADGYSRIVASTRWTTPATVGFPNLWLLITNPLLFFILHHTRHPGPAAGAFAVGQHLELRLEVARQATTTPKPKRP</sequence>
<proteinExistence type="predicted"/>
<gene>
    <name evidence="1" type="ORF">QBC34DRAFT_163674</name>
</gene>
<accession>A0AAV9GD63</accession>